<proteinExistence type="predicted"/>
<feature type="non-terminal residue" evidence="2">
    <location>
        <position position="41"/>
    </location>
</feature>
<evidence type="ECO:0000256" key="1">
    <source>
        <dbReference type="SAM" id="MobiDB-lite"/>
    </source>
</evidence>
<feature type="non-terminal residue" evidence="2">
    <location>
        <position position="1"/>
    </location>
</feature>
<sequence>WRRDSRHLVAIAATSARQGSPACQAGSPQRRSSEAHARAEG</sequence>
<dbReference type="AlphaFoldDB" id="A0A6J4VHG6"/>
<reference evidence="2" key="1">
    <citation type="submission" date="2020-02" db="EMBL/GenBank/DDBJ databases">
        <authorList>
            <person name="Meier V. D."/>
        </authorList>
    </citation>
    <scope>NUCLEOTIDE SEQUENCE</scope>
    <source>
        <strain evidence="2">AVDCRST_MAG87</strain>
    </source>
</reference>
<evidence type="ECO:0000313" key="2">
    <source>
        <dbReference type="EMBL" id="CAA9573760.1"/>
    </source>
</evidence>
<name>A0A6J4VHG6_9BACT</name>
<protein>
    <submittedName>
        <fullName evidence="2">Uncharacterized protein</fullName>
    </submittedName>
</protein>
<feature type="region of interest" description="Disordered" evidence="1">
    <location>
        <begin position="1"/>
        <end position="41"/>
    </location>
</feature>
<gene>
    <name evidence="2" type="ORF">AVDCRST_MAG87-2681</name>
</gene>
<dbReference type="EMBL" id="CADCWJ010000586">
    <property type="protein sequence ID" value="CAA9573760.1"/>
    <property type="molecule type" value="Genomic_DNA"/>
</dbReference>
<organism evidence="2">
    <name type="scientific">uncultured Thermomicrobiales bacterium</name>
    <dbReference type="NCBI Taxonomy" id="1645740"/>
    <lineage>
        <taxon>Bacteria</taxon>
        <taxon>Pseudomonadati</taxon>
        <taxon>Thermomicrobiota</taxon>
        <taxon>Thermomicrobia</taxon>
        <taxon>Thermomicrobiales</taxon>
        <taxon>environmental samples</taxon>
    </lineage>
</organism>
<feature type="compositionally biased region" description="Basic and acidic residues" evidence="1">
    <location>
        <begin position="31"/>
        <end position="41"/>
    </location>
</feature>
<accession>A0A6J4VHG6</accession>